<dbReference type="CDD" id="cd02509">
    <property type="entry name" value="GDP-M1P_Guanylyltransferase"/>
    <property type="match status" value="1"/>
</dbReference>
<dbReference type="EC" id="2.7.7.13" evidence="2"/>
<dbReference type="STRING" id="1236989.JCM15548_12111"/>
<evidence type="ECO:0000256" key="4">
    <source>
        <dbReference type="ARBA" id="ARBA00022695"/>
    </source>
</evidence>
<dbReference type="Pfam" id="PF00483">
    <property type="entry name" value="NTP_transferase"/>
    <property type="match status" value="1"/>
</dbReference>
<dbReference type="GO" id="GO:0004475">
    <property type="term" value="F:mannose-1-phosphate guanylyltransferase (GTP) activity"/>
    <property type="evidence" value="ECO:0007669"/>
    <property type="project" value="UniProtKB-EC"/>
</dbReference>
<dbReference type="SUPFAM" id="SSF159283">
    <property type="entry name" value="Guanosine diphospho-D-mannose pyrophosphorylase/mannose-6-phosphate isomerase linker domain"/>
    <property type="match status" value="1"/>
</dbReference>
<evidence type="ECO:0000256" key="2">
    <source>
        <dbReference type="ARBA" id="ARBA00012387"/>
    </source>
</evidence>
<dbReference type="InterPro" id="IPR049577">
    <property type="entry name" value="GMPP_N"/>
</dbReference>
<keyword evidence="5" id="KW-0547">Nucleotide-binding</keyword>
<dbReference type="PANTHER" id="PTHR46390:SF1">
    <property type="entry name" value="MANNOSE-1-PHOSPHATE GUANYLYLTRANSFERASE"/>
    <property type="match status" value="1"/>
</dbReference>
<dbReference type="PANTHER" id="PTHR46390">
    <property type="entry name" value="MANNOSE-1-PHOSPHATE GUANYLYLTRANSFERASE"/>
    <property type="match status" value="1"/>
</dbReference>
<keyword evidence="3 10" id="KW-0808">Transferase</keyword>
<organism evidence="10 11">
    <name type="scientific">Geofilum rubicundum JCM 15548</name>
    <dbReference type="NCBI Taxonomy" id="1236989"/>
    <lineage>
        <taxon>Bacteria</taxon>
        <taxon>Pseudomonadati</taxon>
        <taxon>Bacteroidota</taxon>
        <taxon>Bacteroidia</taxon>
        <taxon>Marinilabiliales</taxon>
        <taxon>Marinilabiliaceae</taxon>
        <taxon>Geofilum</taxon>
    </lineage>
</organism>
<dbReference type="GO" id="GO:0009298">
    <property type="term" value="P:GDP-mannose biosynthetic process"/>
    <property type="evidence" value="ECO:0007669"/>
    <property type="project" value="TreeGrafter"/>
</dbReference>
<feature type="domain" description="MannoseP isomerase/GMP-like beta-helix" evidence="9">
    <location>
        <begin position="299"/>
        <end position="348"/>
    </location>
</feature>
<evidence type="ECO:0000259" key="9">
    <source>
        <dbReference type="Pfam" id="PF22640"/>
    </source>
</evidence>
<evidence type="ECO:0000256" key="5">
    <source>
        <dbReference type="ARBA" id="ARBA00022741"/>
    </source>
</evidence>
<comment type="catalytic activity">
    <reaction evidence="7">
        <text>alpha-D-mannose 1-phosphate + GTP + H(+) = GDP-alpha-D-mannose + diphosphate</text>
        <dbReference type="Rhea" id="RHEA:15229"/>
        <dbReference type="ChEBI" id="CHEBI:15378"/>
        <dbReference type="ChEBI" id="CHEBI:33019"/>
        <dbReference type="ChEBI" id="CHEBI:37565"/>
        <dbReference type="ChEBI" id="CHEBI:57527"/>
        <dbReference type="ChEBI" id="CHEBI:58409"/>
        <dbReference type="EC" id="2.7.7.13"/>
    </reaction>
</comment>
<reference evidence="10 11" key="1">
    <citation type="journal article" date="2015" name="Microbes Environ.">
        <title>Distribution and evolution of nitrogen fixation genes in the phylum bacteroidetes.</title>
        <authorList>
            <person name="Inoue J."/>
            <person name="Oshima K."/>
            <person name="Suda W."/>
            <person name="Sakamoto M."/>
            <person name="Iino T."/>
            <person name="Noda S."/>
            <person name="Hongoh Y."/>
            <person name="Hattori M."/>
            <person name="Ohkuma M."/>
        </authorList>
    </citation>
    <scope>NUCLEOTIDE SEQUENCE [LARGE SCALE GENOMIC DNA]</scope>
    <source>
        <strain evidence="10">JCM 15548</strain>
    </source>
</reference>
<dbReference type="Pfam" id="PF22640">
    <property type="entry name" value="ManC_GMP_beta-helix"/>
    <property type="match status" value="1"/>
</dbReference>
<dbReference type="Proteomes" id="UP000032900">
    <property type="component" value="Unassembled WGS sequence"/>
</dbReference>
<comment type="similarity">
    <text evidence="1">Belongs to the mannose-6-phosphate isomerase type 2 family.</text>
</comment>
<feature type="domain" description="Nucleotidyl transferase" evidence="8">
    <location>
        <begin position="8"/>
        <end position="290"/>
    </location>
</feature>
<keyword evidence="11" id="KW-1185">Reference proteome</keyword>
<dbReference type="EMBL" id="BAZW01000014">
    <property type="protein sequence ID" value="GAO29880.1"/>
    <property type="molecule type" value="Genomic_DNA"/>
</dbReference>
<evidence type="ECO:0000313" key="11">
    <source>
        <dbReference type="Proteomes" id="UP000032900"/>
    </source>
</evidence>
<comment type="caution">
    <text evidence="10">The sequence shown here is derived from an EMBL/GenBank/DDBJ whole genome shotgun (WGS) entry which is preliminary data.</text>
</comment>
<keyword evidence="6" id="KW-0342">GTP-binding</keyword>
<dbReference type="InterPro" id="IPR051161">
    <property type="entry name" value="Mannose-6P_isomerase_type2"/>
</dbReference>
<dbReference type="AlphaFoldDB" id="A0A0E9LYF5"/>
<sequence>MKKDTYCVIMAGGVGSRFWPLSKSSTPKQFLDILGTGKSLLRQTFDRFTPLCPKENFLIVTSAEYADQVLEQLPELQAEQVLKEPFRRNTAPCIAYANAWIRTRNKNANIVVTPADHLIINETAFIQSIEDGLQFVRDNDALLTLGIKPHRPETGYGYIQIGNQAADKYPGFNKVKTFTEKPNAELAKVFFESGEFFWNSGIFIWTLGAIDTAFQSKLPEVQNLFLKLDKEIGTTNEEKALNNTYIDCKNISIDYGVMEKADNVYVQTVSFGWSDLGTWTSLYEYSAQDKASNAIISGKVLLYDTEQSVVNIPGDKVAIIQGLKDYIVVDSGDALLICPKTNEQQIRQFTTDIKAEFGDDVV</sequence>
<dbReference type="InterPro" id="IPR005835">
    <property type="entry name" value="NTP_transferase_dom"/>
</dbReference>
<dbReference type="InterPro" id="IPR029044">
    <property type="entry name" value="Nucleotide-diphossugar_trans"/>
</dbReference>
<dbReference type="SUPFAM" id="SSF53448">
    <property type="entry name" value="Nucleotide-diphospho-sugar transferases"/>
    <property type="match status" value="1"/>
</dbReference>
<dbReference type="RefSeq" id="WP_062124474.1">
    <property type="nucleotide sequence ID" value="NZ_BAZW01000014.1"/>
</dbReference>
<evidence type="ECO:0000256" key="6">
    <source>
        <dbReference type="ARBA" id="ARBA00023134"/>
    </source>
</evidence>
<proteinExistence type="inferred from homology"/>
<gene>
    <name evidence="10" type="ORF">JCM15548_12111</name>
</gene>
<protein>
    <recommendedName>
        <fullName evidence="2">mannose-1-phosphate guanylyltransferase</fullName>
        <ecNumber evidence="2">2.7.7.13</ecNumber>
    </recommendedName>
</protein>
<evidence type="ECO:0000259" key="8">
    <source>
        <dbReference type="Pfam" id="PF00483"/>
    </source>
</evidence>
<dbReference type="GO" id="GO:0005525">
    <property type="term" value="F:GTP binding"/>
    <property type="evidence" value="ECO:0007669"/>
    <property type="project" value="UniProtKB-KW"/>
</dbReference>
<evidence type="ECO:0000256" key="7">
    <source>
        <dbReference type="ARBA" id="ARBA00047343"/>
    </source>
</evidence>
<name>A0A0E9LYF5_9BACT</name>
<keyword evidence="4 10" id="KW-0548">Nucleotidyltransferase</keyword>
<dbReference type="Gene3D" id="3.90.550.10">
    <property type="entry name" value="Spore Coat Polysaccharide Biosynthesis Protein SpsA, Chain A"/>
    <property type="match status" value="1"/>
</dbReference>
<evidence type="ECO:0000256" key="3">
    <source>
        <dbReference type="ARBA" id="ARBA00022679"/>
    </source>
</evidence>
<dbReference type="FunFam" id="3.90.550.10:FF:000046">
    <property type="entry name" value="Mannose-1-phosphate guanylyltransferase (GDP)"/>
    <property type="match status" value="1"/>
</dbReference>
<dbReference type="InterPro" id="IPR054566">
    <property type="entry name" value="ManC/GMP-like_b-helix"/>
</dbReference>
<accession>A0A0E9LYF5</accession>
<evidence type="ECO:0000256" key="1">
    <source>
        <dbReference type="ARBA" id="ARBA00006115"/>
    </source>
</evidence>
<dbReference type="OrthoDB" id="9806359at2"/>
<evidence type="ECO:0000313" key="10">
    <source>
        <dbReference type="EMBL" id="GAO29880.1"/>
    </source>
</evidence>